<reference evidence="1 2" key="1">
    <citation type="submission" date="2024-02" db="EMBL/GenBank/DDBJ databases">
        <authorList>
            <person name="Daric V."/>
            <person name="Darras S."/>
        </authorList>
    </citation>
    <scope>NUCLEOTIDE SEQUENCE [LARGE SCALE GENOMIC DNA]</scope>
</reference>
<dbReference type="Proteomes" id="UP001642483">
    <property type="component" value="Unassembled WGS sequence"/>
</dbReference>
<organism evidence="1 2">
    <name type="scientific">Clavelina lepadiformis</name>
    <name type="common">Light-bulb sea squirt</name>
    <name type="synonym">Ascidia lepadiformis</name>
    <dbReference type="NCBI Taxonomy" id="159417"/>
    <lineage>
        <taxon>Eukaryota</taxon>
        <taxon>Metazoa</taxon>
        <taxon>Chordata</taxon>
        <taxon>Tunicata</taxon>
        <taxon>Ascidiacea</taxon>
        <taxon>Aplousobranchia</taxon>
        <taxon>Clavelinidae</taxon>
        <taxon>Clavelina</taxon>
    </lineage>
</organism>
<keyword evidence="2" id="KW-1185">Reference proteome</keyword>
<comment type="caution">
    <text evidence="1">The sequence shown here is derived from an EMBL/GenBank/DDBJ whole genome shotgun (WGS) entry which is preliminary data.</text>
</comment>
<accession>A0ABP0FC88</accession>
<evidence type="ECO:0000313" key="2">
    <source>
        <dbReference type="Proteomes" id="UP001642483"/>
    </source>
</evidence>
<proteinExistence type="predicted"/>
<protein>
    <submittedName>
        <fullName evidence="1">Uncharacterized protein</fullName>
    </submittedName>
</protein>
<sequence length="143" mass="16413">MRNHETDVAVAAKPQVDARALYDANLKRLHLLPNACHCYVSFYSHASKKDPTLTNSRIHFAAYSAMTRPRNYEHCPFHYMFDSAVYDLTMSEADFARLNINLISSYRGIQSINFRPHHMSADLEMCSANISHSSFFKPSAIFY</sequence>
<gene>
    <name evidence="1" type="ORF">CVLEPA_LOCUS6706</name>
</gene>
<name>A0ABP0FC88_CLALP</name>
<dbReference type="EMBL" id="CAWYQH010000046">
    <property type="protein sequence ID" value="CAK8677318.1"/>
    <property type="molecule type" value="Genomic_DNA"/>
</dbReference>
<evidence type="ECO:0000313" key="1">
    <source>
        <dbReference type="EMBL" id="CAK8677318.1"/>
    </source>
</evidence>